<name>A0A2B4RFU8_STYPI</name>
<evidence type="ECO:0000313" key="2">
    <source>
        <dbReference type="Proteomes" id="UP000225706"/>
    </source>
</evidence>
<evidence type="ECO:0000313" key="1">
    <source>
        <dbReference type="EMBL" id="PFX15679.1"/>
    </source>
</evidence>
<dbReference type="EMBL" id="LSMT01000622">
    <property type="protein sequence ID" value="PFX15679.1"/>
    <property type="molecule type" value="Genomic_DNA"/>
</dbReference>
<reference evidence="2" key="1">
    <citation type="journal article" date="2017" name="bioRxiv">
        <title>Comparative analysis of the genomes of Stylophora pistillata and Acropora digitifera provides evidence for extensive differences between species of corals.</title>
        <authorList>
            <person name="Voolstra C.R."/>
            <person name="Li Y."/>
            <person name="Liew Y.J."/>
            <person name="Baumgarten S."/>
            <person name="Zoccola D."/>
            <person name="Flot J.-F."/>
            <person name="Tambutte S."/>
            <person name="Allemand D."/>
            <person name="Aranda M."/>
        </authorList>
    </citation>
    <scope>NUCLEOTIDE SEQUENCE [LARGE SCALE GENOMIC DNA]</scope>
</reference>
<dbReference type="OrthoDB" id="5984708at2759"/>
<organism evidence="1 2">
    <name type="scientific">Stylophora pistillata</name>
    <name type="common">Smooth cauliflower coral</name>
    <dbReference type="NCBI Taxonomy" id="50429"/>
    <lineage>
        <taxon>Eukaryota</taxon>
        <taxon>Metazoa</taxon>
        <taxon>Cnidaria</taxon>
        <taxon>Anthozoa</taxon>
        <taxon>Hexacorallia</taxon>
        <taxon>Scleractinia</taxon>
        <taxon>Astrocoeniina</taxon>
        <taxon>Pocilloporidae</taxon>
        <taxon>Stylophora</taxon>
    </lineage>
</organism>
<proteinExistence type="predicted"/>
<comment type="caution">
    <text evidence="1">The sequence shown here is derived from an EMBL/GenBank/DDBJ whole genome shotgun (WGS) entry which is preliminary data.</text>
</comment>
<dbReference type="AlphaFoldDB" id="A0A2B4RFU8"/>
<dbReference type="PANTHER" id="PTHR46579">
    <property type="entry name" value="F5/8 TYPE C DOMAIN-CONTAINING PROTEIN-RELATED"/>
    <property type="match status" value="1"/>
</dbReference>
<dbReference type="Proteomes" id="UP000225706">
    <property type="component" value="Unassembled WGS sequence"/>
</dbReference>
<protein>
    <submittedName>
        <fullName evidence="1">Uncharacterized protein</fullName>
    </submittedName>
</protein>
<accession>A0A2B4RFU8</accession>
<sequence length="291" mass="33308">MILWGLWQGKGKPRFSTFFEVFTDDLIRLKCKGFTISKKCSPKVMLALGTTDLQGKAYLMYMSHHSGINGCITCEEEGFVTKQGKGHVRCYPFKDPPAPLRTSESVVENSLFAMESGRKVRGFHDVTPLAKLPWFDLVLGIVPDYMHGVLLGVTKQLLNLWLSSSKHKKPWFSGHKTKTIDKRLKEMKAPDFIQRLPRQLETSRAYFKASELQAWLLFYSIPCLIDILPEKYLQHFACLVEDFENPFLVCDKPKHLLRVGGEDDKYTVVTVDCILEKIIYLSGNPNNRTLQ</sequence>
<dbReference type="PANTHER" id="PTHR46579:SF1">
    <property type="entry name" value="F5_8 TYPE C DOMAIN-CONTAINING PROTEIN"/>
    <property type="match status" value="1"/>
</dbReference>
<gene>
    <name evidence="1" type="ORF">AWC38_SpisGene20097</name>
</gene>
<keyword evidence="2" id="KW-1185">Reference proteome</keyword>